<keyword evidence="2" id="KW-1185">Reference proteome</keyword>
<protein>
    <recommendedName>
        <fullName evidence="3">DUF3426 domain-containing protein</fullName>
    </recommendedName>
</protein>
<organism evidence="1 2">
    <name type="scientific">Mesorhizobium vachelliae</name>
    <dbReference type="NCBI Taxonomy" id="3072309"/>
    <lineage>
        <taxon>Bacteria</taxon>
        <taxon>Pseudomonadati</taxon>
        <taxon>Pseudomonadota</taxon>
        <taxon>Alphaproteobacteria</taxon>
        <taxon>Hyphomicrobiales</taxon>
        <taxon>Phyllobacteriaceae</taxon>
        <taxon>Mesorhizobium</taxon>
    </lineage>
</organism>
<gene>
    <name evidence="1" type="ORF">RFM42_08540</name>
</gene>
<reference evidence="1 2" key="1">
    <citation type="submission" date="2023-08" db="EMBL/GenBank/DDBJ databases">
        <title>Implementing the SeqCode for naming new Mesorhizobium species isolated from Vachellia karroo root nodules.</title>
        <authorList>
            <person name="Van Lill M."/>
        </authorList>
    </citation>
    <scope>NUCLEOTIDE SEQUENCE [LARGE SCALE GENOMIC DNA]</scope>
    <source>
        <strain evidence="1 2">VK25D</strain>
    </source>
</reference>
<comment type="caution">
    <text evidence="1">The sequence shown here is derived from an EMBL/GenBank/DDBJ whole genome shotgun (WGS) entry which is preliminary data.</text>
</comment>
<evidence type="ECO:0000313" key="2">
    <source>
        <dbReference type="Proteomes" id="UP001285154"/>
    </source>
</evidence>
<evidence type="ECO:0000313" key="1">
    <source>
        <dbReference type="EMBL" id="MDX8531026.1"/>
    </source>
</evidence>
<accession>A0ABU5A499</accession>
<dbReference type="Proteomes" id="UP001285154">
    <property type="component" value="Unassembled WGS sequence"/>
</dbReference>
<dbReference type="EMBL" id="JAVIIQ010000003">
    <property type="protein sequence ID" value="MDX8531026.1"/>
    <property type="molecule type" value="Genomic_DNA"/>
</dbReference>
<sequence>MTAEALDQENRARERKWRRRGLWSLALLIPLALAVRSYDSVKALLGNNDLLPRRVVWGGSTHFGGSDWKLTDLRGAFGMANLPPDSVPVLADFQVKIGNPDLQNLWLGCKVALIDKDGRRWSPTSIVSLKTTDNVGNCVAAIFSGAKSGDTLNLRETFLVPKEATKSIRPAVSVASERPYFLLFQLEKD</sequence>
<dbReference type="RefSeq" id="WP_320246408.1">
    <property type="nucleotide sequence ID" value="NZ_JAVIIQ010000003.1"/>
</dbReference>
<proteinExistence type="predicted"/>
<evidence type="ECO:0008006" key="3">
    <source>
        <dbReference type="Google" id="ProtNLM"/>
    </source>
</evidence>
<name>A0ABU5A499_9HYPH</name>